<dbReference type="EMBL" id="JAFBMS010000025">
    <property type="protein sequence ID" value="KAG9342903.1"/>
    <property type="molecule type" value="Genomic_DNA"/>
</dbReference>
<reference evidence="2" key="1">
    <citation type="thesis" date="2021" institute="BYU ScholarsArchive" country="Provo, UT, USA">
        <title>Applications of and Algorithms for Genome Assembly and Genomic Analyses with an Emphasis on Marine Teleosts.</title>
        <authorList>
            <person name="Pickett B.D."/>
        </authorList>
    </citation>
    <scope>NUCLEOTIDE SEQUENCE</scope>
    <source>
        <strain evidence="2">HI-2016</strain>
    </source>
</reference>
<protein>
    <submittedName>
        <fullName evidence="2">Uncharacterized protein</fullName>
    </submittedName>
</protein>
<keyword evidence="1" id="KW-1133">Transmembrane helix</keyword>
<organism evidence="2 3">
    <name type="scientific">Albula glossodonta</name>
    <name type="common">roundjaw bonefish</name>
    <dbReference type="NCBI Taxonomy" id="121402"/>
    <lineage>
        <taxon>Eukaryota</taxon>
        <taxon>Metazoa</taxon>
        <taxon>Chordata</taxon>
        <taxon>Craniata</taxon>
        <taxon>Vertebrata</taxon>
        <taxon>Euteleostomi</taxon>
        <taxon>Actinopterygii</taxon>
        <taxon>Neopterygii</taxon>
        <taxon>Teleostei</taxon>
        <taxon>Albuliformes</taxon>
        <taxon>Albulidae</taxon>
        <taxon>Albula</taxon>
    </lineage>
</organism>
<evidence type="ECO:0000256" key="1">
    <source>
        <dbReference type="SAM" id="Phobius"/>
    </source>
</evidence>
<keyword evidence="1" id="KW-0472">Membrane</keyword>
<gene>
    <name evidence="2" type="ORF">JZ751_015119</name>
</gene>
<sequence>MGTAEQKNKRRGKRETKRVERILIVLCSLSVSFHFCLPHSLPFISNLHVSCVFRKYTPSISQNRDEYEVRNRLRNRRRDWRNLMEFWRL</sequence>
<dbReference type="AlphaFoldDB" id="A0A8T2NPV0"/>
<comment type="caution">
    <text evidence="2">The sequence shown here is derived from an EMBL/GenBank/DDBJ whole genome shotgun (WGS) entry which is preliminary data.</text>
</comment>
<accession>A0A8T2NPV0</accession>
<keyword evidence="3" id="KW-1185">Reference proteome</keyword>
<feature type="transmembrane region" description="Helical" evidence="1">
    <location>
        <begin position="21"/>
        <end position="41"/>
    </location>
</feature>
<name>A0A8T2NPV0_9TELE</name>
<proteinExistence type="predicted"/>
<keyword evidence="1" id="KW-0812">Transmembrane</keyword>
<evidence type="ECO:0000313" key="2">
    <source>
        <dbReference type="EMBL" id="KAG9342903.1"/>
    </source>
</evidence>
<feature type="non-terminal residue" evidence="2">
    <location>
        <position position="1"/>
    </location>
</feature>
<evidence type="ECO:0000313" key="3">
    <source>
        <dbReference type="Proteomes" id="UP000824540"/>
    </source>
</evidence>
<dbReference type="Proteomes" id="UP000824540">
    <property type="component" value="Unassembled WGS sequence"/>
</dbReference>